<evidence type="ECO:0000313" key="2">
    <source>
        <dbReference type="EMBL" id="PYH91585.1"/>
    </source>
</evidence>
<keyword evidence="1" id="KW-0812">Transmembrane</keyword>
<dbReference type="EMBL" id="KZ825940">
    <property type="protein sequence ID" value="PYH91585.1"/>
    <property type="molecule type" value="Genomic_DNA"/>
</dbReference>
<dbReference type="STRING" id="1448320.A0A319D274"/>
<dbReference type="AlphaFoldDB" id="A0A319D274"/>
<evidence type="ECO:0000313" key="3">
    <source>
        <dbReference type="Proteomes" id="UP000247810"/>
    </source>
</evidence>
<feature type="transmembrane region" description="Helical" evidence="1">
    <location>
        <begin position="151"/>
        <end position="173"/>
    </location>
</feature>
<organism evidence="2 3">
    <name type="scientific">Aspergillus ellipticus CBS 707.79</name>
    <dbReference type="NCBI Taxonomy" id="1448320"/>
    <lineage>
        <taxon>Eukaryota</taxon>
        <taxon>Fungi</taxon>
        <taxon>Dikarya</taxon>
        <taxon>Ascomycota</taxon>
        <taxon>Pezizomycotina</taxon>
        <taxon>Eurotiomycetes</taxon>
        <taxon>Eurotiomycetidae</taxon>
        <taxon>Eurotiales</taxon>
        <taxon>Aspergillaceae</taxon>
        <taxon>Aspergillus</taxon>
        <taxon>Aspergillus subgen. Circumdati</taxon>
    </lineage>
</organism>
<evidence type="ECO:0000256" key="1">
    <source>
        <dbReference type="SAM" id="Phobius"/>
    </source>
</evidence>
<accession>A0A319D274</accession>
<dbReference type="Proteomes" id="UP000247810">
    <property type="component" value="Unassembled WGS sequence"/>
</dbReference>
<protein>
    <submittedName>
        <fullName evidence="2">Uncharacterized protein</fullName>
    </submittedName>
</protein>
<name>A0A319D274_9EURO</name>
<feature type="transmembrane region" description="Helical" evidence="1">
    <location>
        <begin position="82"/>
        <end position="104"/>
    </location>
</feature>
<feature type="transmembrane region" description="Helical" evidence="1">
    <location>
        <begin position="42"/>
        <end position="62"/>
    </location>
</feature>
<keyword evidence="1" id="KW-1133">Transmembrane helix</keyword>
<reference evidence="2 3" key="1">
    <citation type="submission" date="2018-02" db="EMBL/GenBank/DDBJ databases">
        <title>The genomes of Aspergillus section Nigri reveals drivers in fungal speciation.</title>
        <authorList>
            <consortium name="DOE Joint Genome Institute"/>
            <person name="Vesth T.C."/>
            <person name="Nybo J."/>
            <person name="Theobald S."/>
            <person name="Brandl J."/>
            <person name="Frisvad J.C."/>
            <person name="Nielsen K.F."/>
            <person name="Lyhne E.K."/>
            <person name="Kogle M.E."/>
            <person name="Kuo A."/>
            <person name="Riley R."/>
            <person name="Clum A."/>
            <person name="Nolan M."/>
            <person name="Lipzen A."/>
            <person name="Salamov A."/>
            <person name="Henrissat B."/>
            <person name="Wiebenga A."/>
            <person name="De vries R.P."/>
            <person name="Grigoriev I.V."/>
            <person name="Mortensen U.H."/>
            <person name="Andersen M.R."/>
            <person name="Baker S.E."/>
        </authorList>
    </citation>
    <scope>NUCLEOTIDE SEQUENCE [LARGE SCALE GENOMIC DNA]</scope>
    <source>
        <strain evidence="2 3">CBS 707.79</strain>
    </source>
</reference>
<sequence>MSTEPLLPSYSSATRGYGSQSGYVSQNESIAESNTPIPATPVIKSFTVLIFSSTAIISTIWAHRSYTVPDPTPLPSAPILPYFASLSLLICLATWIGYLIFVFHDPTGGPLLQRKIVIWTSAAGKLTLVGLHISVWRWYKAAFPDSVQPNWFLVLLAAQAWWDVSLFFVYACLGGLRLGLGSLKSGRAEVAGRSNRTERRRRREWGDL</sequence>
<feature type="transmembrane region" description="Helical" evidence="1">
    <location>
        <begin position="116"/>
        <end position="139"/>
    </location>
</feature>
<dbReference type="OrthoDB" id="4435015at2759"/>
<keyword evidence="1" id="KW-0472">Membrane</keyword>
<proteinExistence type="predicted"/>
<gene>
    <name evidence="2" type="ORF">BO71DRAFT_401231</name>
</gene>
<dbReference type="VEuPathDB" id="FungiDB:BO71DRAFT_401231"/>
<keyword evidence="3" id="KW-1185">Reference proteome</keyword>